<evidence type="ECO:0000256" key="8">
    <source>
        <dbReference type="PIRSR" id="PIRSR640255-1"/>
    </source>
</evidence>
<dbReference type="InterPro" id="IPR018524">
    <property type="entry name" value="DNA/RNA_endonuclease_AS"/>
</dbReference>
<dbReference type="InterPro" id="IPR001604">
    <property type="entry name" value="Endo_G_ENPP1-like_dom"/>
</dbReference>
<evidence type="ECO:0000256" key="1">
    <source>
        <dbReference type="ARBA" id="ARBA00001946"/>
    </source>
</evidence>
<feature type="domain" description="DNA/RNA non-specific endonuclease/pyrophosphatase/phosphodiesterase" evidence="13">
    <location>
        <begin position="83"/>
        <end position="277"/>
    </location>
</feature>
<feature type="region of interest" description="Disordered" evidence="11">
    <location>
        <begin position="28"/>
        <end position="71"/>
    </location>
</feature>
<evidence type="ECO:0000313" key="15">
    <source>
        <dbReference type="Proteomes" id="UP000824055"/>
    </source>
</evidence>
<dbReference type="GO" id="GO:0046872">
    <property type="term" value="F:metal ion binding"/>
    <property type="evidence" value="ECO:0007669"/>
    <property type="project" value="UniProtKB-KW"/>
</dbReference>
<dbReference type="PANTHER" id="PTHR13966:SF5">
    <property type="entry name" value="ENDONUCLEASE G, MITOCHONDRIAL"/>
    <property type="match status" value="1"/>
</dbReference>
<dbReference type="InterPro" id="IPR044925">
    <property type="entry name" value="His-Me_finger_sf"/>
</dbReference>
<keyword evidence="4 9" id="KW-0479">Metal-binding</keyword>
<dbReference type="SMART" id="SM00477">
    <property type="entry name" value="NUC"/>
    <property type="match status" value="1"/>
</dbReference>
<evidence type="ECO:0000256" key="10">
    <source>
        <dbReference type="RuleBase" id="RU366055"/>
    </source>
</evidence>
<feature type="active site" description="Proton acceptor" evidence="8">
    <location>
        <position position="146"/>
    </location>
</feature>
<dbReference type="PROSITE" id="PS01070">
    <property type="entry name" value="NUCLEASE_NON_SPEC"/>
    <property type="match status" value="1"/>
</dbReference>
<dbReference type="Proteomes" id="UP000824055">
    <property type="component" value="Unassembled WGS sequence"/>
</dbReference>
<dbReference type="EMBL" id="DXBE01000025">
    <property type="protein sequence ID" value="HIZ68866.1"/>
    <property type="molecule type" value="Genomic_DNA"/>
</dbReference>
<evidence type="ECO:0000256" key="5">
    <source>
        <dbReference type="ARBA" id="ARBA00022759"/>
    </source>
</evidence>
<evidence type="ECO:0000313" key="14">
    <source>
        <dbReference type="EMBL" id="HIZ68866.1"/>
    </source>
</evidence>
<keyword evidence="6 10" id="KW-0378">Hydrolase</keyword>
<evidence type="ECO:0000259" key="12">
    <source>
        <dbReference type="SMART" id="SM00477"/>
    </source>
</evidence>
<gene>
    <name evidence="14" type="ORF">H9966_03135</name>
</gene>
<proteinExistence type="inferred from homology"/>
<dbReference type="PANTHER" id="PTHR13966">
    <property type="entry name" value="ENDONUCLEASE RELATED"/>
    <property type="match status" value="1"/>
</dbReference>
<evidence type="ECO:0000256" key="11">
    <source>
        <dbReference type="SAM" id="MobiDB-lite"/>
    </source>
</evidence>
<dbReference type="InterPro" id="IPR020821">
    <property type="entry name" value="ENPP1-3/EXOG-like_nuc-like"/>
</dbReference>
<protein>
    <recommendedName>
        <fullName evidence="10">Endonuclease</fullName>
        <ecNumber evidence="10">3.1.30.-</ecNumber>
    </recommendedName>
</protein>
<evidence type="ECO:0000256" key="2">
    <source>
        <dbReference type="ARBA" id="ARBA00010052"/>
    </source>
</evidence>
<keyword evidence="7" id="KW-0460">Magnesium</keyword>
<dbReference type="AlphaFoldDB" id="A0A9D2FY70"/>
<feature type="compositionally biased region" description="Basic and acidic residues" evidence="11">
    <location>
        <begin position="28"/>
        <end position="69"/>
    </location>
</feature>
<feature type="domain" description="ENPP1-3/EXOG-like endonuclease/phosphodiesterase" evidence="12">
    <location>
        <begin position="84"/>
        <end position="277"/>
    </location>
</feature>
<dbReference type="GO" id="GO:0003676">
    <property type="term" value="F:nucleic acid binding"/>
    <property type="evidence" value="ECO:0007669"/>
    <property type="project" value="InterPro"/>
</dbReference>
<evidence type="ECO:0000256" key="3">
    <source>
        <dbReference type="ARBA" id="ARBA00022722"/>
    </source>
</evidence>
<reference evidence="14" key="1">
    <citation type="journal article" date="2021" name="PeerJ">
        <title>Extensive microbial diversity within the chicken gut microbiome revealed by metagenomics and culture.</title>
        <authorList>
            <person name="Gilroy R."/>
            <person name="Ravi A."/>
            <person name="Getino M."/>
            <person name="Pursley I."/>
            <person name="Horton D.L."/>
            <person name="Alikhan N.F."/>
            <person name="Baker D."/>
            <person name="Gharbi K."/>
            <person name="Hall N."/>
            <person name="Watson M."/>
            <person name="Adriaenssens E.M."/>
            <person name="Foster-Nyarko E."/>
            <person name="Jarju S."/>
            <person name="Secka A."/>
            <person name="Antonio M."/>
            <person name="Oren A."/>
            <person name="Chaudhuri R.R."/>
            <person name="La Ragione R."/>
            <person name="Hildebrand F."/>
            <person name="Pallen M.J."/>
        </authorList>
    </citation>
    <scope>NUCLEOTIDE SEQUENCE</scope>
    <source>
        <strain evidence="14">ChiHecec3B27-8219</strain>
    </source>
</reference>
<dbReference type="GO" id="GO:0004519">
    <property type="term" value="F:endonuclease activity"/>
    <property type="evidence" value="ECO:0007669"/>
    <property type="project" value="UniProtKB-UniRule"/>
</dbReference>
<evidence type="ECO:0000256" key="4">
    <source>
        <dbReference type="ARBA" id="ARBA00022723"/>
    </source>
</evidence>
<evidence type="ECO:0000256" key="9">
    <source>
        <dbReference type="PIRSR" id="PIRSR640255-2"/>
    </source>
</evidence>
<dbReference type="EC" id="3.1.30.-" evidence="10"/>
<comment type="similarity">
    <text evidence="2 10">Belongs to the DNA/RNA non-specific endonuclease family.</text>
</comment>
<keyword evidence="3 10" id="KW-0540">Nuclease</keyword>
<sequence length="292" mass="33389">MKQLKYYLIVIALLIVAVKVCGDQAEKEPENLYTEQRESHDAARSRGEHTESQEKNKKRQAENTSDKLEIPAPMANGDEMILKRKAYTTSYNPSTKLPNWVAWHLTANHVDGDHSRGGMKFHEDEDVPEPRATDNDYKGSGYDRGHMCPSGDNKWDADAQWESFYFTNACPQHHGLNRGDWNEMEQQCRKWARQMGDIYIVCGPILYKGPHKTIGENQVVVPEAFFKVVLCMRGTPKAIGFIYRNTDGNRPKGDYVNTVDQVERITGLDFFPALPDDVETKVEAEAKLDDWY</sequence>
<feature type="binding site" evidence="9">
    <location>
        <position position="177"/>
    </location>
    <ligand>
        <name>Mg(2+)</name>
        <dbReference type="ChEBI" id="CHEBI:18420"/>
        <note>catalytic</note>
    </ligand>
</feature>
<dbReference type="Pfam" id="PF01223">
    <property type="entry name" value="Endonuclease_NS"/>
    <property type="match status" value="1"/>
</dbReference>
<comment type="cofactor">
    <cofactor evidence="1 10">
        <name>Mg(2+)</name>
        <dbReference type="ChEBI" id="CHEBI:18420"/>
    </cofactor>
</comment>
<dbReference type="CDD" id="cd00091">
    <property type="entry name" value="NUC"/>
    <property type="match status" value="1"/>
</dbReference>
<dbReference type="SMART" id="SM00892">
    <property type="entry name" value="Endonuclease_NS"/>
    <property type="match status" value="1"/>
</dbReference>
<dbReference type="SUPFAM" id="SSF54060">
    <property type="entry name" value="His-Me finger endonucleases"/>
    <property type="match status" value="1"/>
</dbReference>
<dbReference type="GO" id="GO:0016787">
    <property type="term" value="F:hydrolase activity"/>
    <property type="evidence" value="ECO:0007669"/>
    <property type="project" value="UniProtKB-KW"/>
</dbReference>
<dbReference type="Gene3D" id="3.40.570.10">
    <property type="entry name" value="Extracellular Endonuclease, subunit A"/>
    <property type="match status" value="1"/>
</dbReference>
<comment type="caution">
    <text evidence="14">The sequence shown here is derived from an EMBL/GenBank/DDBJ whole genome shotgun (WGS) entry which is preliminary data.</text>
</comment>
<keyword evidence="5 10" id="KW-0255">Endonuclease</keyword>
<evidence type="ECO:0000256" key="7">
    <source>
        <dbReference type="ARBA" id="ARBA00022842"/>
    </source>
</evidence>
<accession>A0A9D2FY70</accession>
<organism evidence="14 15">
    <name type="scientific">Candidatus Prevotella avicola</name>
    <dbReference type="NCBI Taxonomy" id="2838738"/>
    <lineage>
        <taxon>Bacteria</taxon>
        <taxon>Pseudomonadati</taxon>
        <taxon>Bacteroidota</taxon>
        <taxon>Bacteroidia</taxon>
        <taxon>Bacteroidales</taxon>
        <taxon>Prevotellaceae</taxon>
        <taxon>Prevotella</taxon>
    </lineage>
</organism>
<name>A0A9D2FY70_9BACT</name>
<evidence type="ECO:0000259" key="13">
    <source>
        <dbReference type="SMART" id="SM00892"/>
    </source>
</evidence>
<reference evidence="14" key="2">
    <citation type="submission" date="2021-04" db="EMBL/GenBank/DDBJ databases">
        <authorList>
            <person name="Gilroy R."/>
        </authorList>
    </citation>
    <scope>NUCLEOTIDE SEQUENCE</scope>
    <source>
        <strain evidence="14">ChiHecec3B27-8219</strain>
    </source>
</reference>
<dbReference type="InterPro" id="IPR044929">
    <property type="entry name" value="DNA/RNA_non-sp_Endonuclease_sf"/>
</dbReference>
<dbReference type="InterPro" id="IPR040255">
    <property type="entry name" value="Non-specific_endonuclease"/>
</dbReference>
<evidence type="ECO:0000256" key="6">
    <source>
        <dbReference type="ARBA" id="ARBA00022801"/>
    </source>
</evidence>